<evidence type="ECO:0000259" key="4">
    <source>
        <dbReference type="PROSITE" id="PS51471"/>
    </source>
</evidence>
<dbReference type="InterPro" id="IPR036380">
    <property type="entry name" value="Isochorismatase-like_sf"/>
</dbReference>
<accession>A0A3E2HEL6</accession>
<dbReference type="InterPro" id="IPR000868">
    <property type="entry name" value="Isochorismatase-like_dom"/>
</dbReference>
<dbReference type="GO" id="GO:0006307">
    <property type="term" value="P:DNA alkylation repair"/>
    <property type="evidence" value="ECO:0007669"/>
    <property type="project" value="InterPro"/>
</dbReference>
<dbReference type="InterPro" id="IPR004046">
    <property type="entry name" value="GST_C"/>
</dbReference>
<evidence type="ECO:0000256" key="1">
    <source>
        <dbReference type="ARBA" id="ARBA00006336"/>
    </source>
</evidence>
<dbReference type="Pfam" id="PF00857">
    <property type="entry name" value="Isochorismatase"/>
    <property type="match status" value="1"/>
</dbReference>
<dbReference type="AlphaFoldDB" id="A0A3E2HEL6"/>
<dbReference type="Gene3D" id="1.20.1050.10">
    <property type="match status" value="1"/>
</dbReference>
<dbReference type="CDD" id="cd00299">
    <property type="entry name" value="GST_C_family"/>
    <property type="match status" value="1"/>
</dbReference>
<feature type="region of interest" description="Disordered" evidence="2">
    <location>
        <begin position="615"/>
        <end position="636"/>
    </location>
</feature>
<dbReference type="InterPro" id="IPR036282">
    <property type="entry name" value="Glutathione-S-Trfase_C_sf"/>
</dbReference>
<feature type="non-terminal residue" evidence="5">
    <location>
        <position position="1"/>
    </location>
</feature>
<dbReference type="InterPro" id="IPR027450">
    <property type="entry name" value="AlkB-like"/>
</dbReference>
<feature type="non-terminal residue" evidence="5">
    <location>
        <position position="972"/>
    </location>
</feature>
<evidence type="ECO:0000256" key="2">
    <source>
        <dbReference type="SAM" id="MobiDB-lite"/>
    </source>
</evidence>
<proteinExistence type="inferred from homology"/>
<dbReference type="Proteomes" id="UP000258309">
    <property type="component" value="Unassembled WGS sequence"/>
</dbReference>
<dbReference type="PANTHER" id="PTHR31212:SF5">
    <property type="entry name" value="ISOCHORISMATASE FAMILY PROTEIN FAMILY (AFU_ORTHOLOGUE AFUA_3G14500)"/>
    <property type="match status" value="1"/>
</dbReference>
<name>A0A3E2HEL6_SCYLI</name>
<organism evidence="5 6">
    <name type="scientific">Scytalidium lignicola</name>
    <name type="common">Hyphomycete</name>
    <dbReference type="NCBI Taxonomy" id="5539"/>
    <lineage>
        <taxon>Eukaryota</taxon>
        <taxon>Fungi</taxon>
        <taxon>Dikarya</taxon>
        <taxon>Ascomycota</taxon>
        <taxon>Pezizomycotina</taxon>
        <taxon>Leotiomycetes</taxon>
        <taxon>Leotiomycetes incertae sedis</taxon>
        <taxon>Scytalidium</taxon>
    </lineage>
</organism>
<dbReference type="InterPro" id="IPR057088">
    <property type="entry name" value="GLRG_09195_Thiored"/>
</dbReference>
<dbReference type="STRING" id="5539.A0A3E2HEL6"/>
<dbReference type="EMBL" id="NCSJ02000066">
    <property type="protein sequence ID" value="RFU31854.1"/>
    <property type="molecule type" value="Genomic_DNA"/>
</dbReference>
<dbReference type="Gene3D" id="3.40.50.850">
    <property type="entry name" value="Isochorismatase-like"/>
    <property type="match status" value="1"/>
</dbReference>
<dbReference type="SUPFAM" id="SSF52499">
    <property type="entry name" value="Isochorismatase-like hydrolases"/>
    <property type="match status" value="1"/>
</dbReference>
<feature type="region of interest" description="Disordered" evidence="2">
    <location>
        <begin position="421"/>
        <end position="459"/>
    </location>
</feature>
<dbReference type="Pfam" id="PF14497">
    <property type="entry name" value="GST_C_3"/>
    <property type="match status" value="1"/>
</dbReference>
<feature type="domain" description="Fe2OG dioxygenase" evidence="4">
    <location>
        <begin position="566"/>
        <end position="688"/>
    </location>
</feature>
<feature type="region of interest" description="Disordered" evidence="2">
    <location>
        <begin position="268"/>
        <end position="293"/>
    </location>
</feature>
<dbReference type="PANTHER" id="PTHR31212">
    <property type="entry name" value="ALPHA-KETOGLUTARATE-DEPENDENT DIOXYGENASE ALKB HOMOLOG 3"/>
    <property type="match status" value="1"/>
</dbReference>
<dbReference type="GO" id="GO:0051213">
    <property type="term" value="F:dioxygenase activity"/>
    <property type="evidence" value="ECO:0007669"/>
    <property type="project" value="InterPro"/>
</dbReference>
<evidence type="ECO:0000259" key="3">
    <source>
        <dbReference type="PROSITE" id="PS50405"/>
    </source>
</evidence>
<dbReference type="PROSITE" id="PS51471">
    <property type="entry name" value="FE2OG_OXY"/>
    <property type="match status" value="1"/>
</dbReference>
<evidence type="ECO:0000313" key="5">
    <source>
        <dbReference type="EMBL" id="RFU31854.1"/>
    </source>
</evidence>
<dbReference type="OMA" id="KMYHLSG"/>
<keyword evidence="6" id="KW-1185">Reference proteome</keyword>
<feature type="compositionally biased region" description="Basic and acidic residues" evidence="2">
    <location>
        <begin position="953"/>
        <end position="972"/>
    </location>
</feature>
<feature type="compositionally biased region" description="Basic and acidic residues" evidence="2">
    <location>
        <begin position="345"/>
        <end position="358"/>
    </location>
</feature>
<feature type="domain" description="GST C-terminal" evidence="3">
    <location>
        <begin position="834"/>
        <end position="963"/>
    </location>
</feature>
<dbReference type="Pfam" id="PF24470">
    <property type="entry name" value="Thiored_Isochorism"/>
    <property type="match status" value="1"/>
</dbReference>
<comment type="similarity">
    <text evidence="1">Belongs to the isochorismatase family.</text>
</comment>
<dbReference type="SUPFAM" id="SSF51197">
    <property type="entry name" value="Clavaminate synthase-like"/>
    <property type="match status" value="1"/>
</dbReference>
<dbReference type="InterPro" id="IPR005123">
    <property type="entry name" value="Oxoglu/Fe-dep_dioxygenase_dom"/>
</dbReference>
<evidence type="ECO:0000313" key="6">
    <source>
        <dbReference type="Proteomes" id="UP000258309"/>
    </source>
</evidence>
<feature type="region of interest" description="Disordered" evidence="2">
    <location>
        <begin position="950"/>
        <end position="972"/>
    </location>
</feature>
<dbReference type="InterPro" id="IPR010987">
    <property type="entry name" value="Glutathione-S-Trfase_C-like"/>
</dbReference>
<evidence type="ECO:0008006" key="7">
    <source>
        <dbReference type="Google" id="ProtNLM"/>
    </source>
</evidence>
<protein>
    <recommendedName>
        <fullName evidence="7">Fe2OG dioxygenase domain-containing protein</fullName>
    </recommendedName>
</protein>
<reference evidence="5 6" key="1">
    <citation type="submission" date="2018-05" db="EMBL/GenBank/DDBJ databases">
        <title>Draft genome sequence of Scytalidium lignicola DSM 105466, a ubiquitous saprotrophic fungus.</title>
        <authorList>
            <person name="Buettner E."/>
            <person name="Gebauer A.M."/>
            <person name="Hofrichter M."/>
            <person name="Liers C."/>
            <person name="Kellner H."/>
        </authorList>
    </citation>
    <scope>NUCLEOTIDE SEQUENCE [LARGE SCALE GENOMIC DNA]</scope>
    <source>
        <strain evidence="5 6">DSM 105466</strain>
    </source>
</reference>
<gene>
    <name evidence="5" type="ORF">B7463_g4486</name>
</gene>
<dbReference type="Gene3D" id="2.60.120.590">
    <property type="entry name" value="Alpha-ketoglutarate-dependent dioxygenase AlkB-like"/>
    <property type="match status" value="1"/>
</dbReference>
<dbReference type="InterPro" id="IPR032854">
    <property type="entry name" value="ALKBH3"/>
</dbReference>
<dbReference type="CDD" id="cd00431">
    <property type="entry name" value="cysteine_hydrolases"/>
    <property type="match status" value="1"/>
</dbReference>
<dbReference type="OrthoDB" id="445341at2759"/>
<sequence>MFTINQSALPFVQTRQALLVLDLQNDLVSPGGLLHVESPSSFVERTVNLANQFRTSGKVIWIRSRFEASRPVNDVAFDCENVITDHEVIQGMQKRLRSSWRRRRSSILEQHEKELEADGDSTTELTGENIDEASRKEAFLTVHSCEQHTQAVEPDSPGADFCDSVKASMAGNDDMVFQKSYYSAFKDGSLVQTLRGQFVTEIYICGALSNISVFATAMDAARHGYAITLVEDCLGYGSKARHDEAVLRLTDFTGCAVITSNELIESFQPRSKGKTGRPCTRKPTSSRQDYSELESSFAGLKIDGESLPNESQAEMPEALEQSIGPDGVMQKERVKSKIRTRRRPKMDGDKPEKSRVAEKSGNSPSACKKSHLLPAAASPELQPESEIPASLVVDEQEEYEDLLLLYGNQLRNNVVDAGNKTKEMSSADTDVVKKESKEESKAENMAAPHEKKPELAGSTVTAEPLELPLSKAPVSICEGDTTVIENLLPVDVEIGIFEKLRDEIRWQKMSHQGGEVPRLVAVQGEIAEDGSIPIYRHPADESPPLHAFSPTVRLIKQHVEERLGHSVNHVLIQFYRGGTDYISEHSDKTLDIMPNTFIANVSLGAQRTMTFRTKKPLKDGAASEGSEPVPRQSYRAPLPHNSLCKMGLVTNMRWLHSIRQDKRMVSEKSEAELAYDCGRISLTFRLIGTFLNRDQSKIWGQGATCKIKEGACAVINGDTKESKEMLFAFGKENHSTEFNWQEVYGAGFDVLHISNTRKLFLSGDTISDLRVKMILAEYGLEWAEAKLSPPFKWKNGSPCDDTPAVPEILPIKLVDNDPSHSIVEGDLAILLYLDANYRLKENAPPKSQATIARQFSRLFATENLIKSWHASRSCARAFRHELDLWETLAAEGEFIAGPEMTVADLALWPVVSEIVKDVSWSLDGRKSLKSYYERIQRRPTIAAIFAEPGGNDVLKKDEDSKHVTADGDGKGK</sequence>
<feature type="compositionally biased region" description="Basic and acidic residues" evidence="2">
    <location>
        <begin position="421"/>
        <end position="454"/>
    </location>
</feature>
<feature type="region of interest" description="Disordered" evidence="2">
    <location>
        <begin position="310"/>
        <end position="370"/>
    </location>
</feature>
<comment type="caution">
    <text evidence="5">The sequence shown here is derived from an EMBL/GenBank/DDBJ whole genome shotgun (WGS) entry which is preliminary data.</text>
</comment>
<dbReference type="PROSITE" id="PS50405">
    <property type="entry name" value="GST_CTER"/>
    <property type="match status" value="1"/>
</dbReference>
<dbReference type="Pfam" id="PF13532">
    <property type="entry name" value="2OG-FeII_Oxy_2"/>
    <property type="match status" value="1"/>
</dbReference>
<dbReference type="InterPro" id="IPR037151">
    <property type="entry name" value="AlkB-like_sf"/>
</dbReference>
<dbReference type="SUPFAM" id="SSF47616">
    <property type="entry name" value="GST C-terminal domain-like"/>
    <property type="match status" value="1"/>
</dbReference>